<protein>
    <recommendedName>
        <fullName evidence="6">Peptidase S8/S53 domain-containing protein</fullName>
    </recommendedName>
</protein>
<dbReference type="InterPro" id="IPR051048">
    <property type="entry name" value="Peptidase_S8/S53_subtilisin"/>
</dbReference>
<dbReference type="Pfam" id="PF00082">
    <property type="entry name" value="Peptidase_S8"/>
    <property type="match status" value="1"/>
</dbReference>
<dbReference type="Gene3D" id="3.40.50.200">
    <property type="entry name" value="Peptidase S8/S53 domain"/>
    <property type="match status" value="1"/>
</dbReference>
<comment type="caution">
    <text evidence="5">Lacks conserved residue(s) required for the propagation of feature annotation.</text>
</comment>
<keyword evidence="8" id="KW-1185">Reference proteome</keyword>
<keyword evidence="4" id="KW-0720">Serine protease</keyword>
<dbReference type="PRINTS" id="PR00723">
    <property type="entry name" value="SUBTILISIN"/>
</dbReference>
<dbReference type="Proteomes" id="UP001642540">
    <property type="component" value="Unassembled WGS sequence"/>
</dbReference>
<evidence type="ECO:0000256" key="3">
    <source>
        <dbReference type="ARBA" id="ARBA00022801"/>
    </source>
</evidence>
<dbReference type="InterPro" id="IPR036852">
    <property type="entry name" value="Peptidase_S8/S53_dom_sf"/>
</dbReference>
<evidence type="ECO:0000256" key="5">
    <source>
        <dbReference type="PROSITE-ProRule" id="PRU01240"/>
    </source>
</evidence>
<evidence type="ECO:0000256" key="2">
    <source>
        <dbReference type="ARBA" id="ARBA00022670"/>
    </source>
</evidence>
<sequence>MVRMTSRLVFQVCLGTIIFSIGIFEASSKIDAGLVRTLIALGNQDVLVNFVGGNSRVINQIQSQSFRSREVKVRALTRELQTLTRNTQSPVKDLLNHQDIQYQSFWSSNQMVIRNAHLSLLRVVANFPQVSRIQKLPVVHLKPIKNKIVPNADAIQWGVTKIQADQVWSTFNTTGEGVVVANIDTGVRGTHEALAANFRSDHGWFDPYNGTAFPNDQNGHGTHTMGTIAGTKGIGVAPGSKWIACRGCDSSSCGGEQLLACGQWMLNPTNPDGNGTDPSKIPDVISNSWGSSVGGDTWYNATIDAWKAAGILSTFALGNQGPSCRTGGSPGDQPGVFSVGSTDKNDRLSYFSSRGPSASNSQLMKPEAGTIALMLSAYRNQQGDPTARLAFDKMVTTIEKSAVTQGLTLGFFSYRCALGFNSGFPNNEFGFETDMLIKIKCVD</sequence>
<evidence type="ECO:0000313" key="7">
    <source>
        <dbReference type="EMBL" id="CAL8133613.1"/>
    </source>
</evidence>
<feature type="domain" description="Peptidase S8/S53" evidence="6">
    <location>
        <begin position="175"/>
        <end position="366"/>
    </location>
</feature>
<dbReference type="PANTHER" id="PTHR43399">
    <property type="entry name" value="SUBTILISIN-RELATED"/>
    <property type="match status" value="1"/>
</dbReference>
<proteinExistence type="inferred from homology"/>
<keyword evidence="3" id="KW-0378">Hydrolase</keyword>
<comment type="caution">
    <text evidence="7">The sequence shown here is derived from an EMBL/GenBank/DDBJ whole genome shotgun (WGS) entry which is preliminary data.</text>
</comment>
<gene>
    <name evidence="7" type="ORF">ODALV1_LOCUS25145</name>
</gene>
<accession>A0ABP1RR33</accession>
<evidence type="ECO:0000259" key="6">
    <source>
        <dbReference type="Pfam" id="PF00082"/>
    </source>
</evidence>
<dbReference type="SUPFAM" id="SSF52743">
    <property type="entry name" value="Subtilisin-like"/>
    <property type="match status" value="1"/>
</dbReference>
<evidence type="ECO:0000313" key="8">
    <source>
        <dbReference type="Proteomes" id="UP001642540"/>
    </source>
</evidence>
<comment type="similarity">
    <text evidence="1 5">Belongs to the peptidase S8 family.</text>
</comment>
<reference evidence="7 8" key="1">
    <citation type="submission" date="2024-08" db="EMBL/GenBank/DDBJ databases">
        <authorList>
            <person name="Cucini C."/>
            <person name="Frati F."/>
        </authorList>
    </citation>
    <scope>NUCLEOTIDE SEQUENCE [LARGE SCALE GENOMIC DNA]</scope>
</reference>
<dbReference type="InterPro" id="IPR015500">
    <property type="entry name" value="Peptidase_S8_subtilisin-rel"/>
</dbReference>
<keyword evidence="2" id="KW-0645">Protease</keyword>
<dbReference type="EMBL" id="CAXLJM020000101">
    <property type="protein sequence ID" value="CAL8133613.1"/>
    <property type="molecule type" value="Genomic_DNA"/>
</dbReference>
<dbReference type="PANTHER" id="PTHR43399:SF4">
    <property type="entry name" value="CELL WALL-ASSOCIATED PROTEASE"/>
    <property type="match status" value="1"/>
</dbReference>
<evidence type="ECO:0000256" key="1">
    <source>
        <dbReference type="ARBA" id="ARBA00011073"/>
    </source>
</evidence>
<dbReference type="InterPro" id="IPR000209">
    <property type="entry name" value="Peptidase_S8/S53_dom"/>
</dbReference>
<organism evidence="7 8">
    <name type="scientific">Orchesella dallaii</name>
    <dbReference type="NCBI Taxonomy" id="48710"/>
    <lineage>
        <taxon>Eukaryota</taxon>
        <taxon>Metazoa</taxon>
        <taxon>Ecdysozoa</taxon>
        <taxon>Arthropoda</taxon>
        <taxon>Hexapoda</taxon>
        <taxon>Collembola</taxon>
        <taxon>Entomobryomorpha</taxon>
        <taxon>Entomobryoidea</taxon>
        <taxon>Orchesellidae</taxon>
        <taxon>Orchesellinae</taxon>
        <taxon>Orchesella</taxon>
    </lineage>
</organism>
<name>A0ABP1RR33_9HEXA</name>
<evidence type="ECO:0000256" key="4">
    <source>
        <dbReference type="ARBA" id="ARBA00022825"/>
    </source>
</evidence>
<dbReference type="PROSITE" id="PS51892">
    <property type="entry name" value="SUBTILASE"/>
    <property type="match status" value="1"/>
</dbReference>